<sequence length="119" mass="13321">MGEHFHKNSAGVRNMSLKMNTHFNKGRSPNCASHLQTEGKNSAISHVDSSSKESRPGFNKMRQNQLHQENVKTKVKLQAKDMPPIENLHISKIEKGMKKIGIVHAVVDKLVIVKALEDT</sequence>
<evidence type="ECO:0000313" key="2">
    <source>
        <dbReference type="EMBL" id="KFM75576.1"/>
    </source>
</evidence>
<dbReference type="EMBL" id="KK119390">
    <property type="protein sequence ID" value="KFM75576.1"/>
    <property type="molecule type" value="Genomic_DNA"/>
</dbReference>
<gene>
    <name evidence="2" type="ORF">X975_20377</name>
</gene>
<accession>A0A087UDY7</accession>
<evidence type="ECO:0000256" key="1">
    <source>
        <dbReference type="SAM" id="MobiDB-lite"/>
    </source>
</evidence>
<dbReference type="Proteomes" id="UP000054359">
    <property type="component" value="Unassembled WGS sequence"/>
</dbReference>
<protein>
    <submittedName>
        <fullName evidence="2">Uncharacterized protein</fullName>
    </submittedName>
</protein>
<feature type="region of interest" description="Disordered" evidence="1">
    <location>
        <begin position="21"/>
        <end position="70"/>
    </location>
</feature>
<reference evidence="2 3" key="1">
    <citation type="submission" date="2013-11" db="EMBL/GenBank/DDBJ databases">
        <title>Genome sequencing of Stegodyphus mimosarum.</title>
        <authorList>
            <person name="Bechsgaard J."/>
        </authorList>
    </citation>
    <scope>NUCLEOTIDE SEQUENCE [LARGE SCALE GENOMIC DNA]</scope>
</reference>
<feature type="compositionally biased region" description="Polar residues" evidence="1">
    <location>
        <begin position="30"/>
        <end position="48"/>
    </location>
</feature>
<feature type="non-terminal residue" evidence="2">
    <location>
        <position position="119"/>
    </location>
</feature>
<dbReference type="AlphaFoldDB" id="A0A087UDY7"/>
<keyword evidence="3" id="KW-1185">Reference proteome</keyword>
<name>A0A087UDY7_STEMI</name>
<dbReference type="OrthoDB" id="21550at2759"/>
<proteinExistence type="predicted"/>
<organism evidence="2 3">
    <name type="scientific">Stegodyphus mimosarum</name>
    <name type="common">African social velvet spider</name>
    <dbReference type="NCBI Taxonomy" id="407821"/>
    <lineage>
        <taxon>Eukaryota</taxon>
        <taxon>Metazoa</taxon>
        <taxon>Ecdysozoa</taxon>
        <taxon>Arthropoda</taxon>
        <taxon>Chelicerata</taxon>
        <taxon>Arachnida</taxon>
        <taxon>Araneae</taxon>
        <taxon>Araneomorphae</taxon>
        <taxon>Entelegynae</taxon>
        <taxon>Eresoidea</taxon>
        <taxon>Eresidae</taxon>
        <taxon>Stegodyphus</taxon>
    </lineage>
</organism>
<evidence type="ECO:0000313" key="3">
    <source>
        <dbReference type="Proteomes" id="UP000054359"/>
    </source>
</evidence>